<gene>
    <name evidence="1" type="ORF">RSO01_90900</name>
</gene>
<organism evidence="1 2">
    <name type="scientific">Reyranella soli</name>
    <dbReference type="NCBI Taxonomy" id="1230389"/>
    <lineage>
        <taxon>Bacteria</taxon>
        <taxon>Pseudomonadati</taxon>
        <taxon>Pseudomonadota</taxon>
        <taxon>Alphaproteobacteria</taxon>
        <taxon>Hyphomicrobiales</taxon>
        <taxon>Reyranellaceae</taxon>
        <taxon>Reyranella</taxon>
    </lineage>
</organism>
<comment type="caution">
    <text evidence="1">The sequence shown here is derived from an EMBL/GenBank/DDBJ whole genome shotgun (WGS) entry which is preliminary data.</text>
</comment>
<dbReference type="AlphaFoldDB" id="A0A512NSK5"/>
<accession>A0A512NSK5</accession>
<dbReference type="Proteomes" id="UP000321058">
    <property type="component" value="Unassembled WGS sequence"/>
</dbReference>
<evidence type="ECO:0000313" key="2">
    <source>
        <dbReference type="Proteomes" id="UP000321058"/>
    </source>
</evidence>
<name>A0A512NSK5_9HYPH</name>
<sequence>MSTKEIARKLLADLRRMTDATAAEALAEFRRLVAAEQKTTRN</sequence>
<evidence type="ECO:0000313" key="1">
    <source>
        <dbReference type="EMBL" id="GEP61924.1"/>
    </source>
</evidence>
<keyword evidence="2" id="KW-1185">Reference proteome</keyword>
<dbReference type="RefSeq" id="WP_281291648.1">
    <property type="nucleotide sequence ID" value="NZ_BKAJ01000274.1"/>
</dbReference>
<proteinExistence type="predicted"/>
<reference evidence="1 2" key="1">
    <citation type="submission" date="2019-07" db="EMBL/GenBank/DDBJ databases">
        <title>Whole genome shotgun sequence of Reyranella soli NBRC 108950.</title>
        <authorList>
            <person name="Hosoyama A."/>
            <person name="Uohara A."/>
            <person name="Ohji S."/>
            <person name="Ichikawa N."/>
        </authorList>
    </citation>
    <scope>NUCLEOTIDE SEQUENCE [LARGE SCALE GENOMIC DNA]</scope>
    <source>
        <strain evidence="1 2">NBRC 108950</strain>
    </source>
</reference>
<protein>
    <submittedName>
        <fullName evidence="1">Uncharacterized protein</fullName>
    </submittedName>
</protein>
<dbReference type="EMBL" id="BKAJ01000274">
    <property type="protein sequence ID" value="GEP61924.1"/>
    <property type="molecule type" value="Genomic_DNA"/>
</dbReference>